<dbReference type="CDD" id="cd16917">
    <property type="entry name" value="HATPase_UhpB-NarQ-NarX-like"/>
    <property type="match status" value="1"/>
</dbReference>
<dbReference type="PROSITE" id="PS51257">
    <property type="entry name" value="PROKAR_LIPOPROTEIN"/>
    <property type="match status" value="1"/>
</dbReference>
<evidence type="ECO:0000256" key="1">
    <source>
        <dbReference type="ARBA" id="ARBA00000085"/>
    </source>
</evidence>
<evidence type="ECO:0000256" key="2">
    <source>
        <dbReference type="ARBA" id="ARBA00012438"/>
    </source>
</evidence>
<dbReference type="Gene3D" id="3.30.565.10">
    <property type="entry name" value="Histidine kinase-like ATPase, C-terminal domain"/>
    <property type="match status" value="1"/>
</dbReference>
<feature type="transmembrane region" description="Helical" evidence="9">
    <location>
        <begin position="14"/>
        <end position="34"/>
    </location>
</feature>
<keyword evidence="7" id="KW-0067">ATP-binding</keyword>
<evidence type="ECO:0000256" key="3">
    <source>
        <dbReference type="ARBA" id="ARBA00022553"/>
    </source>
</evidence>
<evidence type="ECO:0000256" key="4">
    <source>
        <dbReference type="ARBA" id="ARBA00022679"/>
    </source>
</evidence>
<dbReference type="GO" id="GO:0016301">
    <property type="term" value="F:kinase activity"/>
    <property type="evidence" value="ECO:0007669"/>
    <property type="project" value="UniProtKB-KW"/>
</dbReference>
<dbReference type="SUPFAM" id="SSF55874">
    <property type="entry name" value="ATPase domain of HSP90 chaperone/DNA topoisomerase II/histidine kinase"/>
    <property type="match status" value="1"/>
</dbReference>
<dbReference type="InterPro" id="IPR036890">
    <property type="entry name" value="HATPase_C_sf"/>
</dbReference>
<keyword evidence="6 11" id="KW-0418">Kinase</keyword>
<dbReference type="Pfam" id="PF07730">
    <property type="entry name" value="HisKA_3"/>
    <property type="match status" value="1"/>
</dbReference>
<dbReference type="EC" id="2.7.13.3" evidence="2"/>
<gene>
    <name evidence="11" type="ORF">ACFY05_13210</name>
</gene>
<dbReference type="InterPro" id="IPR011712">
    <property type="entry name" value="Sig_transdc_His_kin_sub3_dim/P"/>
</dbReference>
<dbReference type="InterPro" id="IPR050482">
    <property type="entry name" value="Sensor_HK_TwoCompSys"/>
</dbReference>
<evidence type="ECO:0000256" key="9">
    <source>
        <dbReference type="SAM" id="Phobius"/>
    </source>
</evidence>
<keyword evidence="9" id="KW-0472">Membrane</keyword>
<dbReference type="Pfam" id="PF02518">
    <property type="entry name" value="HATPase_c"/>
    <property type="match status" value="1"/>
</dbReference>
<evidence type="ECO:0000259" key="10">
    <source>
        <dbReference type="SMART" id="SM00387"/>
    </source>
</evidence>
<sequence length="366" mass="38605">MRERWTQATRSCGYLLSGLGCGPATLVLLLAAALPGGAARLRRWTGWNRRQAAALLSLPDTGSPGGRLVPWGLEFALTGALAGFVTFIAAARVAVVPVWWLYPQDRPIVLLAPVDSWGSALGYGALGLVLLGWAGPPFARALARRRLSGPAEREQLAERVAELGESRAAVVDAHGAELRRIERDLHDGAQARLVTIAIRLGVAREALGESGPVAQLLREAHEGAEEAMVELREVIRTMYPPVLVDRGLGGALAALAARCDVPVHLDDSVREQLPAAIEAAAYFIMAEALTNVSKHAGARRANVRLAREGGVLLLEVADDGVGGVDEARGTGIVGIRRRAAALDGWVSITSPTGGPTRVVVRLPCAS</sequence>
<evidence type="ECO:0000256" key="7">
    <source>
        <dbReference type="ARBA" id="ARBA00022840"/>
    </source>
</evidence>
<reference evidence="11 12" key="1">
    <citation type="submission" date="2024-10" db="EMBL/GenBank/DDBJ databases">
        <title>The Natural Products Discovery Center: Release of the First 8490 Sequenced Strains for Exploring Actinobacteria Biosynthetic Diversity.</title>
        <authorList>
            <person name="Kalkreuter E."/>
            <person name="Kautsar S.A."/>
            <person name="Yang D."/>
            <person name="Bader C.D."/>
            <person name="Teijaro C.N."/>
            <person name="Fluegel L."/>
            <person name="Davis C.M."/>
            <person name="Simpson J.R."/>
            <person name="Lauterbach L."/>
            <person name="Steele A.D."/>
            <person name="Gui C."/>
            <person name="Meng S."/>
            <person name="Li G."/>
            <person name="Viehrig K."/>
            <person name="Ye F."/>
            <person name="Su P."/>
            <person name="Kiefer A.F."/>
            <person name="Nichols A."/>
            <person name="Cepeda A.J."/>
            <person name="Yan W."/>
            <person name="Fan B."/>
            <person name="Jiang Y."/>
            <person name="Adhikari A."/>
            <person name="Zheng C.-J."/>
            <person name="Schuster L."/>
            <person name="Cowan T.M."/>
            <person name="Smanski M.J."/>
            <person name="Chevrette M.G."/>
            <person name="De Carvalho L.P.S."/>
            <person name="Shen B."/>
        </authorList>
    </citation>
    <scope>NUCLEOTIDE SEQUENCE [LARGE SCALE GENOMIC DNA]</scope>
    <source>
        <strain evidence="11 12">NPDC001281</strain>
    </source>
</reference>
<dbReference type="SMART" id="SM00387">
    <property type="entry name" value="HATPase_c"/>
    <property type="match status" value="1"/>
</dbReference>
<keyword evidence="3" id="KW-0597">Phosphoprotein</keyword>
<dbReference type="Proteomes" id="UP001602119">
    <property type="component" value="Unassembled WGS sequence"/>
</dbReference>
<keyword evidence="9" id="KW-1133">Transmembrane helix</keyword>
<comment type="caution">
    <text evidence="11">The sequence shown here is derived from an EMBL/GenBank/DDBJ whole genome shotgun (WGS) entry which is preliminary data.</text>
</comment>
<dbReference type="InterPro" id="IPR003594">
    <property type="entry name" value="HATPase_dom"/>
</dbReference>
<feature type="transmembrane region" description="Helical" evidence="9">
    <location>
        <begin position="75"/>
        <end position="100"/>
    </location>
</feature>
<accession>A0ABW6V3B4</accession>
<name>A0ABW6V3B4_MICFU</name>
<evidence type="ECO:0000313" key="12">
    <source>
        <dbReference type="Proteomes" id="UP001602119"/>
    </source>
</evidence>
<protein>
    <recommendedName>
        <fullName evidence="2">histidine kinase</fullName>
        <ecNumber evidence="2">2.7.13.3</ecNumber>
    </recommendedName>
</protein>
<dbReference type="RefSeq" id="WP_066937988.1">
    <property type="nucleotide sequence ID" value="NZ_BBYK01000042.1"/>
</dbReference>
<keyword evidence="12" id="KW-1185">Reference proteome</keyword>
<dbReference type="EMBL" id="JBIAXI010000007">
    <property type="protein sequence ID" value="MFF4773810.1"/>
    <property type="molecule type" value="Genomic_DNA"/>
</dbReference>
<comment type="catalytic activity">
    <reaction evidence="1">
        <text>ATP + protein L-histidine = ADP + protein N-phospho-L-histidine.</text>
        <dbReference type="EC" id="2.7.13.3"/>
    </reaction>
</comment>
<keyword evidence="9" id="KW-0812">Transmembrane</keyword>
<organism evidence="11 12">
    <name type="scientific">Microtetraspora fusca</name>
    <dbReference type="NCBI Taxonomy" id="1997"/>
    <lineage>
        <taxon>Bacteria</taxon>
        <taxon>Bacillati</taxon>
        <taxon>Actinomycetota</taxon>
        <taxon>Actinomycetes</taxon>
        <taxon>Streptosporangiales</taxon>
        <taxon>Streptosporangiaceae</taxon>
        <taxon>Microtetraspora</taxon>
    </lineage>
</organism>
<evidence type="ECO:0000256" key="6">
    <source>
        <dbReference type="ARBA" id="ARBA00022777"/>
    </source>
</evidence>
<keyword evidence="8" id="KW-0902">Two-component regulatory system</keyword>
<evidence type="ECO:0000256" key="8">
    <source>
        <dbReference type="ARBA" id="ARBA00023012"/>
    </source>
</evidence>
<evidence type="ECO:0000313" key="11">
    <source>
        <dbReference type="EMBL" id="MFF4773810.1"/>
    </source>
</evidence>
<keyword evidence="5" id="KW-0547">Nucleotide-binding</keyword>
<proteinExistence type="predicted"/>
<dbReference type="PANTHER" id="PTHR24421">
    <property type="entry name" value="NITRATE/NITRITE SENSOR PROTEIN NARX-RELATED"/>
    <property type="match status" value="1"/>
</dbReference>
<keyword evidence="4" id="KW-0808">Transferase</keyword>
<evidence type="ECO:0000256" key="5">
    <source>
        <dbReference type="ARBA" id="ARBA00022741"/>
    </source>
</evidence>
<dbReference type="Gene3D" id="1.20.5.1930">
    <property type="match status" value="1"/>
</dbReference>
<feature type="domain" description="Histidine kinase/HSP90-like ATPase" evidence="10">
    <location>
        <begin position="276"/>
        <end position="366"/>
    </location>
</feature>
<dbReference type="PANTHER" id="PTHR24421:SF10">
    <property type="entry name" value="NITRATE_NITRITE SENSOR PROTEIN NARQ"/>
    <property type="match status" value="1"/>
</dbReference>
<feature type="transmembrane region" description="Helical" evidence="9">
    <location>
        <begin position="120"/>
        <end position="139"/>
    </location>
</feature>